<keyword evidence="3" id="KW-0560">Oxidoreductase</keyword>
<proteinExistence type="inferred from homology"/>
<dbReference type="Proteomes" id="UP000247498">
    <property type="component" value="Unassembled WGS sequence"/>
</dbReference>
<dbReference type="InterPro" id="IPR036291">
    <property type="entry name" value="NAD(P)-bd_dom_sf"/>
</dbReference>
<evidence type="ECO:0000256" key="2">
    <source>
        <dbReference type="ARBA" id="ARBA00022857"/>
    </source>
</evidence>
<dbReference type="InParanoid" id="A0A2V0NX24"/>
<dbReference type="InterPro" id="IPR002347">
    <property type="entry name" value="SDR_fam"/>
</dbReference>
<dbReference type="PANTHER" id="PTHR43963:SF6">
    <property type="entry name" value="CHAIN DEHYDROGENASE FAMILY PROTEIN, PUTATIVE (AFU_ORTHOLOGUE AFUA_3G15350)-RELATED"/>
    <property type="match status" value="1"/>
</dbReference>
<evidence type="ECO:0000313" key="4">
    <source>
        <dbReference type="EMBL" id="GBF92184.1"/>
    </source>
</evidence>
<dbReference type="Pfam" id="PF00106">
    <property type="entry name" value="adh_short"/>
    <property type="match status" value="1"/>
</dbReference>
<dbReference type="FunCoup" id="A0A2V0NX24">
    <property type="interactions" value="957"/>
</dbReference>
<dbReference type="OrthoDB" id="1933717at2759"/>
<dbReference type="EMBL" id="BDRX01000030">
    <property type="protein sequence ID" value="GBF92184.1"/>
    <property type="molecule type" value="Genomic_DNA"/>
</dbReference>
<dbReference type="SUPFAM" id="SSF51735">
    <property type="entry name" value="NAD(P)-binding Rossmann-fold domains"/>
    <property type="match status" value="1"/>
</dbReference>
<keyword evidence="2" id="KW-0521">NADP</keyword>
<comment type="caution">
    <text evidence="4">The sequence shown here is derived from an EMBL/GenBank/DDBJ whole genome shotgun (WGS) entry which is preliminary data.</text>
</comment>
<evidence type="ECO:0000256" key="1">
    <source>
        <dbReference type="ARBA" id="ARBA00006484"/>
    </source>
</evidence>
<evidence type="ECO:0000256" key="3">
    <source>
        <dbReference type="ARBA" id="ARBA00023002"/>
    </source>
</evidence>
<keyword evidence="5" id="KW-1185">Reference proteome</keyword>
<dbReference type="PRINTS" id="PR00081">
    <property type="entry name" value="GDHRDH"/>
</dbReference>
<evidence type="ECO:0000313" key="5">
    <source>
        <dbReference type="Proteomes" id="UP000247498"/>
    </source>
</evidence>
<sequence>MAAATRWALVTGGNRGLGLAVCKELAGRGKSVILTTRDTAAGQKAAEEVRAAAKEGAKVEVLELEAADAASRARLASAVASRFDRSVDLLVVNAGIIHKTWTPEGFAQSAAVNFGGAVDTALAVAPHLAEGAVVIFVSSTLGQLSKLSPDYAEPISSAKNLGELRAAAARFDPSSPMPAHNTYSPDYSVSKAALNRAVQLMAADGALRPAGAAAAVCPGWCRTDMGTSAADRSAEEGAASILAPWYRAAKEGAAAVNGSFTRDGEVIEW</sequence>
<gene>
    <name evidence="4" type="ORF">Rsub_05266</name>
</gene>
<comment type="similarity">
    <text evidence="1">Belongs to the short-chain dehydrogenases/reductases (SDR) family.</text>
</comment>
<name>A0A2V0NX24_9CHLO</name>
<dbReference type="GO" id="GO:0016491">
    <property type="term" value="F:oxidoreductase activity"/>
    <property type="evidence" value="ECO:0007669"/>
    <property type="project" value="UniProtKB-KW"/>
</dbReference>
<dbReference type="PANTHER" id="PTHR43963">
    <property type="entry name" value="CARBONYL REDUCTASE 1-RELATED"/>
    <property type="match status" value="1"/>
</dbReference>
<dbReference type="Gene3D" id="3.40.50.720">
    <property type="entry name" value="NAD(P)-binding Rossmann-like Domain"/>
    <property type="match status" value="1"/>
</dbReference>
<dbReference type="AlphaFoldDB" id="A0A2V0NX24"/>
<dbReference type="STRING" id="307507.A0A2V0NX24"/>
<protein>
    <submittedName>
        <fullName evidence="4">Uncharacterized protein</fullName>
    </submittedName>
</protein>
<reference evidence="4 5" key="1">
    <citation type="journal article" date="2018" name="Sci. Rep.">
        <title>Raphidocelis subcapitata (=Pseudokirchneriella subcapitata) provides an insight into genome evolution and environmental adaptations in the Sphaeropleales.</title>
        <authorList>
            <person name="Suzuki S."/>
            <person name="Yamaguchi H."/>
            <person name="Nakajima N."/>
            <person name="Kawachi M."/>
        </authorList>
    </citation>
    <scope>NUCLEOTIDE SEQUENCE [LARGE SCALE GENOMIC DNA]</scope>
    <source>
        <strain evidence="4 5">NIES-35</strain>
    </source>
</reference>
<organism evidence="4 5">
    <name type="scientific">Raphidocelis subcapitata</name>
    <dbReference type="NCBI Taxonomy" id="307507"/>
    <lineage>
        <taxon>Eukaryota</taxon>
        <taxon>Viridiplantae</taxon>
        <taxon>Chlorophyta</taxon>
        <taxon>core chlorophytes</taxon>
        <taxon>Chlorophyceae</taxon>
        <taxon>CS clade</taxon>
        <taxon>Sphaeropleales</taxon>
        <taxon>Selenastraceae</taxon>
        <taxon>Raphidocelis</taxon>
    </lineage>
</organism>
<accession>A0A2V0NX24</accession>